<feature type="non-terminal residue" evidence="1">
    <location>
        <position position="208"/>
    </location>
</feature>
<reference evidence="1" key="1">
    <citation type="journal article" date="2014" name="Front. Microbiol.">
        <title>High frequency of phylogenetically diverse reductive dehalogenase-homologous genes in deep subseafloor sedimentary metagenomes.</title>
        <authorList>
            <person name="Kawai M."/>
            <person name="Futagami T."/>
            <person name="Toyoda A."/>
            <person name="Takaki Y."/>
            <person name="Nishi S."/>
            <person name="Hori S."/>
            <person name="Arai W."/>
            <person name="Tsubouchi T."/>
            <person name="Morono Y."/>
            <person name="Uchiyama I."/>
            <person name="Ito T."/>
            <person name="Fujiyama A."/>
            <person name="Inagaki F."/>
            <person name="Takami H."/>
        </authorList>
    </citation>
    <scope>NUCLEOTIDE SEQUENCE</scope>
    <source>
        <strain evidence="1">Expedition CK06-06</strain>
    </source>
</reference>
<gene>
    <name evidence="1" type="ORF">S03H2_65151</name>
</gene>
<accession>X1K2J8</accession>
<feature type="non-terminal residue" evidence="1">
    <location>
        <position position="1"/>
    </location>
</feature>
<dbReference type="InterPro" id="IPR029058">
    <property type="entry name" value="AB_hydrolase_fold"/>
</dbReference>
<evidence type="ECO:0000313" key="1">
    <source>
        <dbReference type="EMBL" id="GAH84469.1"/>
    </source>
</evidence>
<organism evidence="1">
    <name type="scientific">marine sediment metagenome</name>
    <dbReference type="NCBI Taxonomy" id="412755"/>
    <lineage>
        <taxon>unclassified sequences</taxon>
        <taxon>metagenomes</taxon>
        <taxon>ecological metagenomes</taxon>
    </lineage>
</organism>
<dbReference type="SUPFAM" id="SSF53474">
    <property type="entry name" value="alpha/beta-Hydrolases"/>
    <property type="match status" value="1"/>
</dbReference>
<sequence>GAMFNPYMWFYPMTKLKNDFRIIAPKLPAIGMGANDSVNYIKTILDTENVNKAIIVGYSYGGGVAQYFAEVYPDYTDILVLSHTGILRREDSITRTHRMLKKLKIIPSFSIQIIKFIRTMSGKESEWYSFRKAFFNWMFSSITKKDFVDHFNKNLIFFKEIQHLPVGRVSWKGKTIILATESDKDTFQYYGKLTSIYNNNTSHVFDEP</sequence>
<name>X1K2J8_9ZZZZ</name>
<dbReference type="EMBL" id="BARU01042396">
    <property type="protein sequence ID" value="GAH84469.1"/>
    <property type="molecule type" value="Genomic_DNA"/>
</dbReference>
<dbReference type="Gene3D" id="3.40.50.1820">
    <property type="entry name" value="alpha/beta hydrolase"/>
    <property type="match status" value="1"/>
</dbReference>
<proteinExistence type="predicted"/>
<comment type="caution">
    <text evidence="1">The sequence shown here is derived from an EMBL/GenBank/DDBJ whole genome shotgun (WGS) entry which is preliminary data.</text>
</comment>
<evidence type="ECO:0008006" key="2">
    <source>
        <dbReference type="Google" id="ProtNLM"/>
    </source>
</evidence>
<dbReference type="AlphaFoldDB" id="X1K2J8"/>
<protein>
    <recommendedName>
        <fullName evidence="2">AB hydrolase-1 domain-containing protein</fullName>
    </recommendedName>
</protein>